<accession>C5L6H8</accession>
<feature type="region of interest" description="Disordered" evidence="1">
    <location>
        <begin position="1"/>
        <end position="28"/>
    </location>
</feature>
<dbReference type="AlphaFoldDB" id="C5L6H8"/>
<name>C5L6H8_PERM5</name>
<dbReference type="OrthoDB" id="433850at2759"/>
<evidence type="ECO:0000313" key="2">
    <source>
        <dbReference type="EMBL" id="EER07639.1"/>
    </source>
</evidence>
<dbReference type="OMA" id="HPLEHPM"/>
<reference evidence="2 3" key="1">
    <citation type="submission" date="2008-07" db="EMBL/GenBank/DDBJ databases">
        <authorList>
            <person name="El-Sayed N."/>
            <person name="Caler E."/>
            <person name="Inman J."/>
            <person name="Amedeo P."/>
            <person name="Hass B."/>
            <person name="Wortman J."/>
        </authorList>
    </citation>
    <scope>NUCLEOTIDE SEQUENCE [LARGE SCALE GENOMIC DNA]</scope>
    <source>
        <strain evidence="3">ATCC 50983 / TXsc</strain>
    </source>
</reference>
<evidence type="ECO:0000313" key="3">
    <source>
        <dbReference type="Proteomes" id="UP000007800"/>
    </source>
</evidence>
<organism evidence="3">
    <name type="scientific">Perkinsus marinus (strain ATCC 50983 / TXsc)</name>
    <dbReference type="NCBI Taxonomy" id="423536"/>
    <lineage>
        <taxon>Eukaryota</taxon>
        <taxon>Sar</taxon>
        <taxon>Alveolata</taxon>
        <taxon>Perkinsozoa</taxon>
        <taxon>Perkinsea</taxon>
        <taxon>Perkinsida</taxon>
        <taxon>Perkinsidae</taxon>
        <taxon>Perkinsus</taxon>
    </lineage>
</organism>
<dbReference type="RefSeq" id="XP_002775823.1">
    <property type="nucleotide sequence ID" value="XM_002775777.1"/>
</dbReference>
<dbReference type="EMBL" id="GG679769">
    <property type="protein sequence ID" value="EER07639.1"/>
    <property type="molecule type" value="Genomic_DNA"/>
</dbReference>
<feature type="compositionally biased region" description="Polar residues" evidence="1">
    <location>
        <begin position="132"/>
        <end position="150"/>
    </location>
</feature>
<gene>
    <name evidence="2" type="ORF">Pmar_PMAR024043</name>
</gene>
<dbReference type="GeneID" id="9042125"/>
<dbReference type="Proteomes" id="UP000007800">
    <property type="component" value="Unassembled WGS sequence"/>
</dbReference>
<keyword evidence="3" id="KW-1185">Reference proteome</keyword>
<feature type="region of interest" description="Disordered" evidence="1">
    <location>
        <begin position="106"/>
        <end position="153"/>
    </location>
</feature>
<protein>
    <submittedName>
        <fullName evidence="2">Uncharacterized protein</fullName>
    </submittedName>
</protein>
<proteinExistence type="predicted"/>
<sequence>MANNQNALHRRTPLARLVPSQPESAAEPWRSPLQYTDTVFVHPLEHPMNQLFEGVFKCPLCTTASFLPCGFRSLQKHYFKDHFSKRVNLGAVTSFPCRCERGGKPERILPQRRARSASGSSTPLSGRPSWPATGSASPSAESTRRYSPTESARFFRRQRRTPDAFEEAVGYHYHCPWCEHSCSGTASEIIGHVRVAHGVRATSSDSDRCSGTREQEVTLEDPLSPAEVCGPSDEGCAKKVRFNNQVRVRLMDSDASRVEKLGSILGNDPSKEVFARGWLSAAVESVVDTGGISDKADTPGQSNTAMND</sequence>
<evidence type="ECO:0000256" key="1">
    <source>
        <dbReference type="SAM" id="MobiDB-lite"/>
    </source>
</evidence>
<dbReference type="InParanoid" id="C5L6H8"/>